<name>A0A2A5RW93_9LACT</name>
<dbReference type="STRING" id="1348632.GCA_001591745_01680"/>
<reference evidence="3 4" key="1">
    <citation type="submission" date="2014-12" db="EMBL/GenBank/DDBJ databases">
        <title>Draft genome sequences of 10 type strains of Lactococcus.</title>
        <authorList>
            <person name="Sun Z."/>
            <person name="Zhong Z."/>
            <person name="Liu W."/>
            <person name="Zhang W."/>
            <person name="Zhang H."/>
        </authorList>
    </citation>
    <scope>NUCLEOTIDE SEQUENCE [LARGE SCALE GENOMIC DNA]</scope>
    <source>
        <strain evidence="3 4">DSM 20686</strain>
    </source>
</reference>
<dbReference type="SMART" id="SM01061">
    <property type="entry name" value="CAT_RBD"/>
    <property type="match status" value="1"/>
</dbReference>
<sequence length="280" mass="31879">MKIKKILNNNVVITEKGTSEIVVMGRGLAFGKKVGQELLESDVEKVYELTGDGQNRVTELLSGIPDEILEISDDIATLAKNTLTVKINDSLFLTLADHINGVIARLKDDVMIKNFLLWDIKRFFPEEYAIGEKAIAEISLKYAIELNEDEAGFIAMHIVNSELESNNSSIVSELTKLIEEVITIVKYSLQLSLNESDIYYQRFMTHLRFFAERVLLKSSELQEKTGQVDDALYEMIAAKYPEAYQTTQKITGFLMQTRYYDVSADEQMYLTIHLARIIEK</sequence>
<dbReference type="InterPro" id="IPR036634">
    <property type="entry name" value="PRD_sf"/>
</dbReference>
<feature type="domain" description="PRD" evidence="2">
    <location>
        <begin position="63"/>
        <end position="168"/>
    </location>
</feature>
<dbReference type="RefSeq" id="WP_068164503.1">
    <property type="nucleotide sequence ID" value="NZ_JXJX01000014.1"/>
</dbReference>
<proteinExistence type="predicted"/>
<dbReference type="Gene3D" id="1.10.1790.10">
    <property type="entry name" value="PRD domain"/>
    <property type="match status" value="2"/>
</dbReference>
<dbReference type="Pfam" id="PF00874">
    <property type="entry name" value="PRD"/>
    <property type="match status" value="2"/>
</dbReference>
<dbReference type="InterPro" id="IPR050661">
    <property type="entry name" value="BglG_antiterminators"/>
</dbReference>
<dbReference type="InterPro" id="IPR004341">
    <property type="entry name" value="CAT_RNA-bd_dom"/>
</dbReference>
<dbReference type="PANTHER" id="PTHR30185:SF15">
    <property type="entry name" value="CRYPTIC BETA-GLUCOSIDE BGL OPERON ANTITERMINATOR"/>
    <property type="match status" value="1"/>
</dbReference>
<gene>
    <name evidence="3" type="ORF">RU87_GL000549</name>
</gene>
<accession>A0A2A5RW93</accession>
<dbReference type="NCBIfam" id="NF046042">
    <property type="entry name" value="LicT"/>
    <property type="match status" value="1"/>
</dbReference>
<dbReference type="SUPFAM" id="SSF50151">
    <property type="entry name" value="SacY-like RNA-binding domain"/>
    <property type="match status" value="1"/>
</dbReference>
<dbReference type="Gene3D" id="2.30.24.10">
    <property type="entry name" value="CAT RNA-binding domain"/>
    <property type="match status" value="1"/>
</dbReference>
<feature type="domain" description="PRD" evidence="2">
    <location>
        <begin position="169"/>
        <end position="280"/>
    </location>
</feature>
<dbReference type="InterPro" id="IPR011608">
    <property type="entry name" value="PRD"/>
</dbReference>
<evidence type="ECO:0000313" key="4">
    <source>
        <dbReference type="Proteomes" id="UP000242246"/>
    </source>
</evidence>
<comment type="caution">
    <text evidence="3">The sequence shown here is derived from an EMBL/GenBank/DDBJ whole genome shotgun (WGS) entry which is preliminary data.</text>
</comment>
<dbReference type="Proteomes" id="UP000242246">
    <property type="component" value="Unassembled WGS sequence"/>
</dbReference>
<dbReference type="InterPro" id="IPR036650">
    <property type="entry name" value="CAT_RNA-bd_dom_sf"/>
</dbReference>
<organism evidence="3 4">
    <name type="scientific">Pseudolactococcus plantarum</name>
    <dbReference type="NCBI Taxonomy" id="1365"/>
    <lineage>
        <taxon>Bacteria</taxon>
        <taxon>Bacillati</taxon>
        <taxon>Bacillota</taxon>
        <taxon>Bacilli</taxon>
        <taxon>Lactobacillales</taxon>
        <taxon>Streptococcaceae</taxon>
        <taxon>Pseudolactococcus</taxon>
    </lineage>
</organism>
<dbReference type="GO" id="GO:0006355">
    <property type="term" value="P:regulation of DNA-templated transcription"/>
    <property type="evidence" value="ECO:0007669"/>
    <property type="project" value="InterPro"/>
</dbReference>
<protein>
    <submittedName>
        <fullName evidence="3">Beta-glucoside bgl operon antiterminator, BglG family</fullName>
    </submittedName>
</protein>
<dbReference type="PANTHER" id="PTHR30185">
    <property type="entry name" value="CRYPTIC BETA-GLUCOSIDE BGL OPERON ANTITERMINATOR"/>
    <property type="match status" value="1"/>
</dbReference>
<dbReference type="PROSITE" id="PS51372">
    <property type="entry name" value="PRD_2"/>
    <property type="match status" value="2"/>
</dbReference>
<dbReference type="OrthoDB" id="9813552at2"/>
<dbReference type="AlphaFoldDB" id="A0A2A5RW93"/>
<evidence type="ECO:0000313" key="3">
    <source>
        <dbReference type="EMBL" id="PCS05483.1"/>
    </source>
</evidence>
<evidence type="ECO:0000259" key="2">
    <source>
        <dbReference type="PROSITE" id="PS51372"/>
    </source>
</evidence>
<keyword evidence="1" id="KW-0677">Repeat</keyword>
<evidence type="ECO:0000256" key="1">
    <source>
        <dbReference type="ARBA" id="ARBA00022737"/>
    </source>
</evidence>
<dbReference type="Pfam" id="PF03123">
    <property type="entry name" value="CAT_RBD"/>
    <property type="match status" value="1"/>
</dbReference>
<keyword evidence="4" id="KW-1185">Reference proteome</keyword>
<dbReference type="EMBL" id="JXJX01000014">
    <property type="protein sequence ID" value="PCS05483.1"/>
    <property type="molecule type" value="Genomic_DNA"/>
</dbReference>
<dbReference type="SUPFAM" id="SSF63520">
    <property type="entry name" value="PTS-regulatory domain, PRD"/>
    <property type="match status" value="2"/>
</dbReference>
<dbReference type="GO" id="GO:0003723">
    <property type="term" value="F:RNA binding"/>
    <property type="evidence" value="ECO:0007669"/>
    <property type="project" value="InterPro"/>
</dbReference>